<dbReference type="InterPro" id="IPR010730">
    <property type="entry name" value="HET"/>
</dbReference>
<evidence type="ECO:0000313" key="4">
    <source>
        <dbReference type="Proteomes" id="UP001172681"/>
    </source>
</evidence>
<protein>
    <recommendedName>
        <fullName evidence="2">Heterokaryon incompatibility domain-containing protein</fullName>
    </recommendedName>
</protein>
<dbReference type="AlphaFoldDB" id="A0AA39CS29"/>
<evidence type="ECO:0000313" key="3">
    <source>
        <dbReference type="EMBL" id="KAJ9619407.1"/>
    </source>
</evidence>
<gene>
    <name evidence="3" type="ORF">H2204_012683</name>
</gene>
<sequence>MVFCTSCKSITLPSASERGGHHLHDEWISLEHSAEACELCRLFLDHLRANIEVSIVEEIVRLCTDHQRPLKIPISAHYILGSFLPERRQELQETPSQKSHLSIACGPLTRNDEVNDDDDDDDNESSRSKLTADLLQRLPIYVAVPVYVYPGDPLSTSRVQIREPLNATSLDSEVLRKVRQWRSHCLTTHPECRPSNTRPRIYPSRLLDLRNVESTGTAQIVRTSPSFHHDYVALSYCWGAKYRRWLDYVKACQRDQDPWVEIDQMPQTLRDAVASTVALDFHYLWIDCLCILQGNKNDWLEEGSKMCEIYGNAALTLSASDSQDCRDGFVVVRTPLQREGIILPCLDEAGMMGSLHFCAPGTPFDEIVGRGPVARRAWCLQERQISRQVLHICRGEVFFECVRCLRHESERRPDDEFDPNDEWWRFHVSLESQGPNAFPRKPSPDVYNVLSWCGIVEDYSRRDLAFVEDKLAAIAGLARRAHRIMGSDYLAGLWTHRLHIGLAWQVPMDMRATRAPVYRAPSWSWASMDGPVSYDRSDGFVQSDDGFLESAIHLLDSSVSLMGSDPFGPVECVNITVSGRLAQIPSSDLLHNDILEYPAWMSGAAPQIGWHLEDEKRGLDTDDTITCLKVAVKPFGPGPSLPPTNSMLILERVEDHDRCHRSDGGDDSDDRAHPFPTYKRIGFGQVFVTDYFDDCPPMTITLI</sequence>
<feature type="compositionally biased region" description="Acidic residues" evidence="1">
    <location>
        <begin position="114"/>
        <end position="123"/>
    </location>
</feature>
<organism evidence="3 4">
    <name type="scientific">Knufia peltigerae</name>
    <dbReference type="NCBI Taxonomy" id="1002370"/>
    <lineage>
        <taxon>Eukaryota</taxon>
        <taxon>Fungi</taxon>
        <taxon>Dikarya</taxon>
        <taxon>Ascomycota</taxon>
        <taxon>Pezizomycotina</taxon>
        <taxon>Eurotiomycetes</taxon>
        <taxon>Chaetothyriomycetidae</taxon>
        <taxon>Chaetothyriales</taxon>
        <taxon>Trichomeriaceae</taxon>
        <taxon>Knufia</taxon>
    </lineage>
</organism>
<evidence type="ECO:0000259" key="2">
    <source>
        <dbReference type="Pfam" id="PF06985"/>
    </source>
</evidence>
<feature type="region of interest" description="Disordered" evidence="1">
    <location>
        <begin position="91"/>
        <end position="127"/>
    </location>
</feature>
<dbReference type="PANTHER" id="PTHR33112:SF16">
    <property type="entry name" value="HETEROKARYON INCOMPATIBILITY DOMAIN-CONTAINING PROTEIN"/>
    <property type="match status" value="1"/>
</dbReference>
<dbReference type="Proteomes" id="UP001172681">
    <property type="component" value="Unassembled WGS sequence"/>
</dbReference>
<keyword evidence="4" id="KW-1185">Reference proteome</keyword>
<accession>A0AA39CS29</accession>
<name>A0AA39CS29_9EURO</name>
<feature type="domain" description="Heterokaryon incompatibility" evidence="2">
    <location>
        <begin position="231"/>
        <end position="382"/>
    </location>
</feature>
<dbReference type="Pfam" id="PF06985">
    <property type="entry name" value="HET"/>
    <property type="match status" value="1"/>
</dbReference>
<evidence type="ECO:0000256" key="1">
    <source>
        <dbReference type="SAM" id="MobiDB-lite"/>
    </source>
</evidence>
<reference evidence="3" key="1">
    <citation type="submission" date="2022-10" db="EMBL/GenBank/DDBJ databases">
        <title>Culturing micro-colonial fungi from biological soil crusts in the Mojave desert and describing Neophaeococcomyces mojavensis, and introducing the new genera and species Taxawa tesnikishii.</title>
        <authorList>
            <person name="Kurbessoian T."/>
            <person name="Stajich J.E."/>
        </authorList>
    </citation>
    <scope>NUCLEOTIDE SEQUENCE</scope>
    <source>
        <strain evidence="3">TK_35</strain>
    </source>
</reference>
<dbReference type="EMBL" id="JAPDRN010000132">
    <property type="protein sequence ID" value="KAJ9619407.1"/>
    <property type="molecule type" value="Genomic_DNA"/>
</dbReference>
<comment type="caution">
    <text evidence="3">The sequence shown here is derived from an EMBL/GenBank/DDBJ whole genome shotgun (WGS) entry which is preliminary data.</text>
</comment>
<dbReference type="PANTHER" id="PTHR33112">
    <property type="entry name" value="DOMAIN PROTEIN, PUTATIVE-RELATED"/>
    <property type="match status" value="1"/>
</dbReference>
<proteinExistence type="predicted"/>